<dbReference type="Pfam" id="PF00300">
    <property type="entry name" value="His_Phos_1"/>
    <property type="match status" value="1"/>
</dbReference>
<evidence type="ECO:0000313" key="3">
    <source>
        <dbReference type="EMBL" id="MTD11311.1"/>
    </source>
</evidence>
<evidence type="ECO:0000313" key="6">
    <source>
        <dbReference type="Proteomes" id="UP001284094"/>
    </source>
</evidence>
<dbReference type="SUPFAM" id="SSF53254">
    <property type="entry name" value="Phosphoglycerate mutase-like"/>
    <property type="match status" value="1"/>
</dbReference>
<accession>A0A6L6GFL4</accession>
<dbReference type="EMBL" id="JAXHPO010000001">
    <property type="protein sequence ID" value="MDY6549243.1"/>
    <property type="molecule type" value="Genomic_DNA"/>
</dbReference>
<dbReference type="GeneID" id="86888969"/>
<reference evidence="1 5" key="2">
    <citation type="submission" date="2023-11" db="EMBL/GenBank/DDBJ databases">
        <title>The common occurrence of Acinetobacte faecalis in cattle feces and its emended description.</title>
        <authorList>
            <person name="Kyselkova M."/>
            <person name="Xanthopoulou K."/>
            <person name="Shestivska V."/>
            <person name="Spanelova P."/>
            <person name="Maixnerova M."/>
            <person name="Higgins P.G."/>
            <person name="Nemec A."/>
        </authorList>
    </citation>
    <scope>NUCLEOTIDE SEQUENCE [LARGE SCALE GENOMIC DNA]</scope>
    <source>
        <strain evidence="1 5">ANC 7483</strain>
    </source>
</reference>
<dbReference type="CDD" id="cd07040">
    <property type="entry name" value="HP"/>
    <property type="match status" value="1"/>
</dbReference>
<dbReference type="EMBL" id="JAXHPL010000006">
    <property type="protein sequence ID" value="MDY6486012.1"/>
    <property type="molecule type" value="Genomic_DNA"/>
</dbReference>
<dbReference type="Proteomes" id="UP001278995">
    <property type="component" value="Unassembled WGS sequence"/>
</dbReference>
<proteinExistence type="predicted"/>
<gene>
    <name evidence="3" type="ORF">GIX10_07700</name>
    <name evidence="2" type="ORF">SKM48_00440</name>
    <name evidence="1" type="ORF">SKM51_02105</name>
</gene>
<protein>
    <submittedName>
        <fullName evidence="3">Histidine phosphatase family protein</fullName>
    </submittedName>
    <submittedName>
        <fullName evidence="1">Phosphoglycerate mutase family protein</fullName>
        <ecNumber evidence="1">5.4.2.-</ecNumber>
    </submittedName>
</protein>
<dbReference type="EC" id="5.4.2.-" evidence="1"/>
<reference evidence="2" key="3">
    <citation type="submission" date="2023-11" db="EMBL/GenBank/DDBJ databases">
        <authorList>
            <person name="Kyselkova M."/>
            <person name="Xanthopoulou K."/>
            <person name="Shestivska V."/>
            <person name="Spanelova P."/>
            <person name="Maixnerova M."/>
            <person name="Higgins P.G."/>
            <person name="Nemec A."/>
        </authorList>
    </citation>
    <scope>NUCLEOTIDE SEQUENCE</scope>
    <source>
        <strain evidence="2">ANC 7225</strain>
    </source>
</reference>
<keyword evidence="1" id="KW-0413">Isomerase</keyword>
<keyword evidence="6" id="KW-1185">Reference proteome</keyword>
<dbReference type="Proteomes" id="UP001284094">
    <property type="component" value="Unassembled WGS sequence"/>
</dbReference>
<dbReference type="EMBL" id="WLYL01000020">
    <property type="protein sequence ID" value="MTD11311.1"/>
    <property type="molecule type" value="Genomic_DNA"/>
</dbReference>
<dbReference type="InterPro" id="IPR013078">
    <property type="entry name" value="His_Pase_superF_clade-1"/>
</dbReference>
<comment type="caution">
    <text evidence="3">The sequence shown here is derived from an EMBL/GenBank/DDBJ whole genome shotgun (WGS) entry which is preliminary data.</text>
</comment>
<dbReference type="Proteomes" id="UP000473854">
    <property type="component" value="Unassembled WGS sequence"/>
</dbReference>
<dbReference type="RefSeq" id="WP_154772915.1">
    <property type="nucleotide sequence ID" value="NZ_JAXHPD010000007.1"/>
</dbReference>
<name>A0A6L6GFL4_9GAMM</name>
<reference evidence="3 4" key="1">
    <citation type="submission" date="2019-11" db="EMBL/GenBank/DDBJ databases">
        <authorList>
            <person name="An D."/>
        </authorList>
    </citation>
    <scope>NUCLEOTIDE SEQUENCE [LARGE SCALE GENOMIC DNA]</scope>
    <source>
        <strain evidence="3 4">YIM 103518</strain>
    </source>
</reference>
<organism evidence="3 4">
    <name type="scientific">Acinetobacter faecalis</name>
    <dbReference type="NCBI Taxonomy" id="2665161"/>
    <lineage>
        <taxon>Bacteria</taxon>
        <taxon>Pseudomonadati</taxon>
        <taxon>Pseudomonadota</taxon>
        <taxon>Gammaproteobacteria</taxon>
        <taxon>Moraxellales</taxon>
        <taxon>Moraxellaceae</taxon>
        <taxon>Acinetobacter</taxon>
    </lineage>
</organism>
<evidence type="ECO:0000313" key="2">
    <source>
        <dbReference type="EMBL" id="MDY6549243.1"/>
    </source>
</evidence>
<dbReference type="GO" id="GO:0016853">
    <property type="term" value="F:isomerase activity"/>
    <property type="evidence" value="ECO:0007669"/>
    <property type="project" value="UniProtKB-KW"/>
</dbReference>
<evidence type="ECO:0000313" key="5">
    <source>
        <dbReference type="Proteomes" id="UP001278995"/>
    </source>
</evidence>
<reference evidence="2 6" key="4">
    <citation type="journal article" date="2024" name="Syst. Appl. Microbiol.">
        <title>Evidence for the occurrence of Acinetobacter faecalis in cattle feces and its emended description.</title>
        <authorList>
            <person name="Kyselkova M."/>
            <person name="Xanthopoulou K."/>
            <person name="Shestivska V."/>
            <person name="Spanelova P."/>
            <person name="Maixnerova M."/>
            <person name="Higgins P.G."/>
            <person name="Nemec A."/>
        </authorList>
    </citation>
    <scope>NUCLEOTIDE SEQUENCE [LARGE SCALE GENOMIC DNA]</scope>
    <source>
        <strain evidence="2 6">ANC 7225</strain>
    </source>
</reference>
<evidence type="ECO:0000313" key="4">
    <source>
        <dbReference type="Proteomes" id="UP000473854"/>
    </source>
</evidence>
<evidence type="ECO:0000313" key="1">
    <source>
        <dbReference type="EMBL" id="MDY6486012.1"/>
    </source>
</evidence>
<dbReference type="AlphaFoldDB" id="A0A6L6GFL4"/>
<dbReference type="Gene3D" id="3.40.50.1240">
    <property type="entry name" value="Phosphoglycerate mutase-like"/>
    <property type="match status" value="1"/>
</dbReference>
<sequence>MALDLLPTSMLRAIDLLPDTNVPVTLFTRHSIREEAAGKGLAGYDLQLTNQGRDLAEAWGSYLIDNTDRSIQHCISSPIQRCIDTAALMIQGADDTGQISHTHHIEIIEQGLLVEPGSFVLDIKQAGPYFKEQGALGFINSFVNNALPGMKKPINGAVDVLELIYNTHPEQRNGLSLAVSHDTILAAILAVISGRSVVTKEDWPKMMEGLFVWFEGDVFLESKLKWIWRGEIHELDIRDFETRNELIHL</sequence>
<dbReference type="InterPro" id="IPR029033">
    <property type="entry name" value="His_PPase_superfam"/>
</dbReference>